<gene>
    <name evidence="2" type="ORF">V7S43_004082</name>
</gene>
<reference evidence="2 3" key="1">
    <citation type="submission" date="2024-09" db="EMBL/GenBank/DDBJ databases">
        <title>Genome sequencing and assembly of Phytophthora oleae, isolate VK10A, causative agent of rot of olive drupes.</title>
        <authorList>
            <person name="Conti Taguali S."/>
            <person name="Riolo M."/>
            <person name="La Spada F."/>
            <person name="Cacciola S.O."/>
            <person name="Dionisio G."/>
        </authorList>
    </citation>
    <scope>NUCLEOTIDE SEQUENCE [LARGE SCALE GENOMIC DNA]</scope>
    <source>
        <strain evidence="2 3">VK10A</strain>
    </source>
</reference>
<name>A0ABD3FY47_9STRA</name>
<evidence type="ECO:0000313" key="2">
    <source>
        <dbReference type="EMBL" id="KAL3670897.1"/>
    </source>
</evidence>
<protein>
    <recommendedName>
        <fullName evidence="1">WLGC domain-containing protein</fullName>
    </recommendedName>
</protein>
<organism evidence="2 3">
    <name type="scientific">Phytophthora oleae</name>
    <dbReference type="NCBI Taxonomy" id="2107226"/>
    <lineage>
        <taxon>Eukaryota</taxon>
        <taxon>Sar</taxon>
        <taxon>Stramenopiles</taxon>
        <taxon>Oomycota</taxon>
        <taxon>Peronosporomycetes</taxon>
        <taxon>Peronosporales</taxon>
        <taxon>Peronosporaceae</taxon>
        <taxon>Phytophthora</taxon>
    </lineage>
</organism>
<sequence length="235" mass="26101">MFADLPRLSMIHLGIHVNIKAIPALTGVPNLQSLTLAWTNQVRELPSFEHVPKLSRLVLSLLPRLERIPDLSPLQNLVEFVVFRPSHLCCNGFVGPCNLAHVSCQANLLLGTSPATCLTGEKNADTPFTPFLGSSATQKAFEKFAPSICQENLFDKLEILLFPTEETIEMCQGKPYKQCEFPGHVPGICFNTRFQVLSCVPDDNYIALRRLQIEKGIGPTCDPTVEEWLGCKKII</sequence>
<accession>A0ABD3FY47</accession>
<dbReference type="InterPro" id="IPR032675">
    <property type="entry name" value="LRR_dom_sf"/>
</dbReference>
<dbReference type="SUPFAM" id="SSF52058">
    <property type="entry name" value="L domain-like"/>
    <property type="match status" value="1"/>
</dbReference>
<evidence type="ECO:0000259" key="1">
    <source>
        <dbReference type="Pfam" id="PF26605"/>
    </source>
</evidence>
<keyword evidence="3" id="KW-1185">Reference proteome</keyword>
<dbReference type="AlphaFoldDB" id="A0ABD3FY47"/>
<dbReference type="Proteomes" id="UP001632037">
    <property type="component" value="Unassembled WGS sequence"/>
</dbReference>
<feature type="domain" description="WLGC" evidence="1">
    <location>
        <begin position="166"/>
        <end position="232"/>
    </location>
</feature>
<dbReference type="Pfam" id="PF26605">
    <property type="entry name" value="WLGC"/>
    <property type="match status" value="1"/>
</dbReference>
<evidence type="ECO:0000313" key="3">
    <source>
        <dbReference type="Proteomes" id="UP001632037"/>
    </source>
</evidence>
<dbReference type="Gene3D" id="3.80.10.10">
    <property type="entry name" value="Ribonuclease Inhibitor"/>
    <property type="match status" value="1"/>
</dbReference>
<proteinExistence type="predicted"/>
<dbReference type="EMBL" id="JBIMZQ010000006">
    <property type="protein sequence ID" value="KAL3670897.1"/>
    <property type="molecule type" value="Genomic_DNA"/>
</dbReference>
<dbReference type="InterPro" id="IPR058256">
    <property type="entry name" value="WLGC"/>
</dbReference>
<comment type="caution">
    <text evidence="2">The sequence shown here is derived from an EMBL/GenBank/DDBJ whole genome shotgun (WGS) entry which is preliminary data.</text>
</comment>